<accession>A0AAV3NS97</accession>
<protein>
    <submittedName>
        <fullName evidence="2">Uncharacterized protein</fullName>
    </submittedName>
</protein>
<dbReference type="AlphaFoldDB" id="A0AAV3NS97"/>
<gene>
    <name evidence="2" type="ORF">LIER_03201</name>
</gene>
<evidence type="ECO:0000313" key="3">
    <source>
        <dbReference type="Proteomes" id="UP001454036"/>
    </source>
</evidence>
<evidence type="ECO:0000256" key="1">
    <source>
        <dbReference type="SAM" id="MobiDB-lite"/>
    </source>
</evidence>
<evidence type="ECO:0000313" key="2">
    <source>
        <dbReference type="EMBL" id="GAA0142259.1"/>
    </source>
</evidence>
<feature type="region of interest" description="Disordered" evidence="1">
    <location>
        <begin position="89"/>
        <end position="116"/>
    </location>
</feature>
<comment type="caution">
    <text evidence="2">The sequence shown here is derived from an EMBL/GenBank/DDBJ whole genome shotgun (WGS) entry which is preliminary data.</text>
</comment>
<organism evidence="2 3">
    <name type="scientific">Lithospermum erythrorhizon</name>
    <name type="common">Purple gromwell</name>
    <name type="synonym">Lithospermum officinale var. erythrorhizon</name>
    <dbReference type="NCBI Taxonomy" id="34254"/>
    <lineage>
        <taxon>Eukaryota</taxon>
        <taxon>Viridiplantae</taxon>
        <taxon>Streptophyta</taxon>
        <taxon>Embryophyta</taxon>
        <taxon>Tracheophyta</taxon>
        <taxon>Spermatophyta</taxon>
        <taxon>Magnoliopsida</taxon>
        <taxon>eudicotyledons</taxon>
        <taxon>Gunneridae</taxon>
        <taxon>Pentapetalae</taxon>
        <taxon>asterids</taxon>
        <taxon>lamiids</taxon>
        <taxon>Boraginales</taxon>
        <taxon>Boraginaceae</taxon>
        <taxon>Boraginoideae</taxon>
        <taxon>Lithospermeae</taxon>
        <taxon>Lithospermum</taxon>
    </lineage>
</organism>
<name>A0AAV3NS97_LITER</name>
<proteinExistence type="predicted"/>
<keyword evidence="3" id="KW-1185">Reference proteome</keyword>
<reference evidence="2 3" key="1">
    <citation type="submission" date="2024-01" db="EMBL/GenBank/DDBJ databases">
        <title>The complete chloroplast genome sequence of Lithospermum erythrorhizon: insights into the phylogenetic relationship among Boraginaceae species and the maternal lineages of purple gromwells.</title>
        <authorList>
            <person name="Okada T."/>
            <person name="Watanabe K."/>
        </authorList>
    </citation>
    <scope>NUCLEOTIDE SEQUENCE [LARGE SCALE GENOMIC DNA]</scope>
</reference>
<sequence length="116" mass="12921">MSSKIGSYVGNPLFVDSATSDLARVKKIWQLKEQVQIVDLVHEVAVKVPIVEQPEKDNIVDNITEQLVVSPKVVLNVANIFAVLDNDGNCSKEQEENAGQQRKSSRIRKMKEPPPL</sequence>
<dbReference type="EMBL" id="BAABME010000378">
    <property type="protein sequence ID" value="GAA0142259.1"/>
    <property type="molecule type" value="Genomic_DNA"/>
</dbReference>
<dbReference type="Proteomes" id="UP001454036">
    <property type="component" value="Unassembled WGS sequence"/>
</dbReference>